<comment type="caution">
    <text evidence="2">The sequence shown here is derived from an EMBL/GenBank/DDBJ whole genome shotgun (WGS) entry which is preliminary data.</text>
</comment>
<evidence type="ECO:0000256" key="1">
    <source>
        <dbReference type="SAM" id="MobiDB-lite"/>
    </source>
</evidence>
<feature type="region of interest" description="Disordered" evidence="1">
    <location>
        <begin position="1"/>
        <end position="23"/>
    </location>
</feature>
<feature type="region of interest" description="Disordered" evidence="1">
    <location>
        <begin position="87"/>
        <end position="150"/>
    </location>
</feature>
<sequence length="150" mass="15645">MSRAAPGGTHTFTGGDRGWTVPRPCGGCTVQAQDDTEDEELQIPGREGRLGGPCTHVPCAARPPIASGAGGRFALAGAKCERRLPARYGPAPEVPPSRASGPRGAGRRTFPHVSTRTPKPQTLCRARAEPGPGGMYPWPGRDPNVRGQGT</sequence>
<evidence type="ECO:0000313" key="3">
    <source>
        <dbReference type="Proteomes" id="UP000608955"/>
    </source>
</evidence>
<keyword evidence="3" id="KW-1185">Reference proteome</keyword>
<dbReference type="AlphaFoldDB" id="A0A919CX59"/>
<dbReference type="Proteomes" id="UP000608955">
    <property type="component" value="Unassembled WGS sequence"/>
</dbReference>
<organism evidence="2 3">
    <name type="scientific">Streptomyces naganishii JCM 4654</name>
    <dbReference type="NCBI Taxonomy" id="1306179"/>
    <lineage>
        <taxon>Bacteria</taxon>
        <taxon>Bacillati</taxon>
        <taxon>Actinomycetota</taxon>
        <taxon>Actinomycetes</taxon>
        <taxon>Kitasatosporales</taxon>
        <taxon>Streptomycetaceae</taxon>
        <taxon>Streptomyces</taxon>
    </lineage>
</organism>
<accession>A0A919CX59</accession>
<name>A0A919CX59_9ACTN</name>
<proteinExistence type="predicted"/>
<protein>
    <submittedName>
        <fullName evidence="2">Uncharacterized protein</fullName>
    </submittedName>
</protein>
<gene>
    <name evidence="2" type="ORF">GCM10010508_31500</name>
</gene>
<reference evidence="2" key="1">
    <citation type="journal article" date="2014" name="Int. J. Syst. Evol. Microbiol.">
        <title>Complete genome sequence of Corynebacterium casei LMG S-19264T (=DSM 44701T), isolated from a smear-ripened cheese.</title>
        <authorList>
            <consortium name="US DOE Joint Genome Institute (JGI-PGF)"/>
            <person name="Walter F."/>
            <person name="Albersmeier A."/>
            <person name="Kalinowski J."/>
            <person name="Ruckert C."/>
        </authorList>
    </citation>
    <scope>NUCLEOTIDE SEQUENCE</scope>
    <source>
        <strain evidence="2">JCM 4654</strain>
    </source>
</reference>
<reference evidence="2" key="2">
    <citation type="submission" date="2020-09" db="EMBL/GenBank/DDBJ databases">
        <authorList>
            <person name="Sun Q."/>
            <person name="Ohkuma M."/>
        </authorList>
    </citation>
    <scope>NUCLEOTIDE SEQUENCE</scope>
    <source>
        <strain evidence="2">JCM 4654</strain>
    </source>
</reference>
<dbReference type="EMBL" id="BMVF01000007">
    <property type="protein sequence ID" value="GHD89651.1"/>
    <property type="molecule type" value="Genomic_DNA"/>
</dbReference>
<evidence type="ECO:0000313" key="2">
    <source>
        <dbReference type="EMBL" id="GHD89651.1"/>
    </source>
</evidence>